<dbReference type="EMBL" id="DF977472">
    <property type="protein sequence ID" value="GAP87370.2"/>
    <property type="molecule type" value="Genomic_DNA"/>
</dbReference>
<evidence type="ECO:0000256" key="1">
    <source>
        <dbReference type="SAM" id="MobiDB-lite"/>
    </source>
</evidence>
<proteinExistence type="predicted"/>
<protein>
    <submittedName>
        <fullName evidence="2">Uncharacterized protein</fullName>
    </submittedName>
</protein>
<reference evidence="2" key="1">
    <citation type="submission" date="2016-03" db="EMBL/GenBank/DDBJ databases">
        <title>Draft genome sequence of Rosellinia necatrix.</title>
        <authorList>
            <person name="Kanematsu S."/>
        </authorList>
    </citation>
    <scope>NUCLEOTIDE SEQUENCE [LARGE SCALE GENOMIC DNA]</scope>
    <source>
        <strain evidence="2">W97</strain>
    </source>
</reference>
<keyword evidence="3" id="KW-1185">Reference proteome</keyword>
<sequence>MSLTQQTGTEASHKVAALRGLLENPSIKPRIAPLVTLLMARDVDIHGKMLADLGSRVEQMKGSLDEESEHASRVSQRLHDIQQDANALRQIIQQDGRGDPDIGVDPEKLKFALTEAIKQNSTEVTRIGQRIMAVEKLIERQQQSSNGIKGILDTVGQGMESLQRDLNDLKHGFKEIPSTAPILQDMSILEGRVERCLDQSSKDAEDIKLSLAAITTQPGYDENLARGCLSDSPVLQPAKSANGNRTIDLIKTGSQGKP</sequence>
<gene>
    <name evidence="2" type="ORF">SAMD00023353_2700410</name>
</gene>
<dbReference type="AlphaFoldDB" id="A0A1W2TGX3"/>
<evidence type="ECO:0000313" key="2">
    <source>
        <dbReference type="EMBL" id="GAP87370.2"/>
    </source>
</evidence>
<name>A0A1W2TGX3_ROSNE</name>
<evidence type="ECO:0000313" key="3">
    <source>
        <dbReference type="Proteomes" id="UP000054516"/>
    </source>
</evidence>
<dbReference type="OrthoDB" id="4672532at2759"/>
<feature type="region of interest" description="Disordered" evidence="1">
    <location>
        <begin position="235"/>
        <end position="258"/>
    </location>
</feature>
<organism evidence="2">
    <name type="scientific">Rosellinia necatrix</name>
    <name type="common">White root-rot fungus</name>
    <dbReference type="NCBI Taxonomy" id="77044"/>
    <lineage>
        <taxon>Eukaryota</taxon>
        <taxon>Fungi</taxon>
        <taxon>Dikarya</taxon>
        <taxon>Ascomycota</taxon>
        <taxon>Pezizomycotina</taxon>
        <taxon>Sordariomycetes</taxon>
        <taxon>Xylariomycetidae</taxon>
        <taxon>Xylariales</taxon>
        <taxon>Xylariaceae</taxon>
        <taxon>Rosellinia</taxon>
    </lineage>
</organism>
<dbReference type="Proteomes" id="UP000054516">
    <property type="component" value="Unassembled WGS sequence"/>
</dbReference>
<accession>A0A1W2TGX3</accession>